<organism evidence="4 5">
    <name type="scientific">Pedobacter cryoconitis</name>
    <dbReference type="NCBI Taxonomy" id="188932"/>
    <lineage>
        <taxon>Bacteria</taxon>
        <taxon>Pseudomonadati</taxon>
        <taxon>Bacteroidota</taxon>
        <taxon>Sphingobacteriia</taxon>
        <taxon>Sphingobacteriales</taxon>
        <taxon>Sphingobacteriaceae</taxon>
        <taxon>Pedobacter</taxon>
    </lineage>
</organism>
<dbReference type="Pfam" id="PF20103">
    <property type="entry name" value="DUF6493"/>
    <property type="match status" value="1"/>
</dbReference>
<keyword evidence="5" id="KW-1185">Reference proteome</keyword>
<dbReference type="InterPro" id="IPR056726">
    <property type="entry name" value="DUF7824"/>
</dbReference>
<evidence type="ECO:0000313" key="4">
    <source>
        <dbReference type="EMBL" id="AMP98115.1"/>
    </source>
</evidence>
<accession>A0A127VA03</accession>
<evidence type="ECO:0000259" key="3">
    <source>
        <dbReference type="Pfam" id="PF25149"/>
    </source>
</evidence>
<proteinExistence type="predicted"/>
<feature type="domain" description="DUF7825" evidence="3">
    <location>
        <begin position="696"/>
        <end position="910"/>
    </location>
</feature>
<feature type="domain" description="DUF6493" evidence="1">
    <location>
        <begin position="3"/>
        <end position="326"/>
    </location>
</feature>
<dbReference type="InterPro" id="IPR056727">
    <property type="entry name" value="DUF7825"/>
</dbReference>
<dbReference type="Pfam" id="PF25148">
    <property type="entry name" value="DUF7824"/>
    <property type="match status" value="1"/>
</dbReference>
<sequence length="913" mass="105843">MNAIKQYIKDKNWQEILNYTKTLNAQERVEMIAYLHTLDLNIDLMGVLPDQVKDQVQPDFYTNRLAIETTLNYAFITCTRTIQELKLTENNKNGWVQNPLWQYLNSGVFGAGPLLELYKLFPPAYLNQAIREASKARFQNFDFTILWDLYTHGLIPFEEEFFVKVFFTIPMFKRNTQKDADFLWQNPEVLTKVFLQFYKYEVPVLDTSKWDTPNGFVCKRVTEFWTEVFQLLLEKGYVFNRLLVQQLMESLLNNWKKPQLDWHIRLLELLKTTSAEYLSYQNLLFSLLNTGSASLINFAVKQIHLLYKAENFDAAGFIANIPAIFSKEKGEKSILTSLEILDYLLSKPDYKDNGIAEHLSLLLIQPDVKIQERTALMLVKYTDKGFLRELVSPYLTNLKDKPKTILGLNTISAAINPEVHNQESKIVNHKPEVEHPRLAEDILLVPVNIPSTWEELLFQVGACIRTKSALDIDLFFEGLNQLQDIIPSGFEKQLKPYGKQLFNKFWGNEVMTCFTEFMDYWINKQMIDNKESEVVPFLKHKCLWMQQKLASNSLASGNSVSNPKVPFLSTPTHAPFYIHPKTLIERLLQYETQKVKVELEDLIVACNRTLYSLADEESIHLAKTLKGNYTAAIHYALDITDQAELNEELLPLWTQLTRIKHPSATLNVFGSTSAKEYPAVCKPFKLNFSVEIDKNEYATWYRLALEDNWNAAWFYKKKTTSYPSLFYNLAPFKAGYREEIPYQMSLTPQYLEALLCRYIPDTSSGNEVAELEDCLYPLQFLLDHQLTIYDSGWLYIAVCLVFEKKISRELASEYIQLSILGKQQDLTLLAEIIGKLISLNFSPVNRLIEYFDKPVDAIKIKEFQLLVLESCIQHFDAGRLPANSKKIIAYYLDWSKSLHKEIDTDTLSKLKSK</sequence>
<dbReference type="RefSeq" id="WP_068397823.1">
    <property type="nucleotide sequence ID" value="NZ_CP014504.1"/>
</dbReference>
<dbReference type="InterPro" id="IPR045472">
    <property type="entry name" value="DUF6493"/>
</dbReference>
<evidence type="ECO:0000259" key="2">
    <source>
        <dbReference type="Pfam" id="PF25148"/>
    </source>
</evidence>
<protein>
    <submittedName>
        <fullName evidence="4">Uncharacterized protein</fullName>
    </submittedName>
</protein>
<dbReference type="EMBL" id="CP014504">
    <property type="protein sequence ID" value="AMP98115.1"/>
    <property type="molecule type" value="Genomic_DNA"/>
</dbReference>
<reference evidence="4 5" key="1">
    <citation type="submission" date="2016-03" db="EMBL/GenBank/DDBJ databases">
        <title>Complete genome sequence of Pedobacter cryoconitis PAMC 27485.</title>
        <authorList>
            <person name="Lee J."/>
            <person name="Kim O.-S."/>
        </authorList>
    </citation>
    <scope>NUCLEOTIDE SEQUENCE [LARGE SCALE GENOMIC DNA]</scope>
    <source>
        <strain evidence="4 5">PAMC 27485</strain>
    </source>
</reference>
<gene>
    <name evidence="4" type="ORF">AY601_1191</name>
</gene>
<dbReference type="Pfam" id="PF25149">
    <property type="entry name" value="DUF7825"/>
    <property type="match status" value="1"/>
</dbReference>
<evidence type="ECO:0000313" key="5">
    <source>
        <dbReference type="Proteomes" id="UP000071561"/>
    </source>
</evidence>
<name>A0A127VA03_9SPHI</name>
<dbReference type="PATRIC" id="fig|188932.3.peg.1231"/>
<dbReference type="KEGG" id="pcm:AY601_1191"/>
<dbReference type="Proteomes" id="UP000071561">
    <property type="component" value="Chromosome"/>
</dbReference>
<dbReference type="AlphaFoldDB" id="A0A127VA03"/>
<evidence type="ECO:0000259" key="1">
    <source>
        <dbReference type="Pfam" id="PF20103"/>
    </source>
</evidence>
<feature type="domain" description="DUF7824" evidence="2">
    <location>
        <begin position="446"/>
        <end position="678"/>
    </location>
</feature>
<dbReference type="OrthoDB" id="6629398at2"/>